<comment type="pathway">
    <text evidence="2 8">Cofactor biosynthesis; tetrahydrofolate biosynthesis; 2-amino-4-hydroxy-6-hydroxymethyl-7,8-dihydropteridine diphosphate from 7,8-dihydroneopterin triphosphate: step 3/4.</text>
</comment>
<dbReference type="NCBIfam" id="TIGR00525">
    <property type="entry name" value="folB"/>
    <property type="match status" value="1"/>
</dbReference>
<keyword evidence="4 8" id="KW-0289">Folate biosynthesis</keyword>
<dbReference type="PANTHER" id="PTHR42844:SF1">
    <property type="entry name" value="DIHYDRONEOPTERIN ALDOLASE 1-RELATED"/>
    <property type="match status" value="1"/>
</dbReference>
<name>A0A835U6F8_VANPL</name>
<dbReference type="SMART" id="SM00905">
    <property type="entry name" value="FolB"/>
    <property type="match status" value="1"/>
</dbReference>
<dbReference type="InterPro" id="IPR006156">
    <property type="entry name" value="Dihydroneopterin_aldolase"/>
</dbReference>
<gene>
    <name evidence="10" type="ORF">HPP92_028103</name>
</gene>
<organism evidence="10 11">
    <name type="scientific">Vanilla planifolia</name>
    <name type="common">Vanilla</name>
    <dbReference type="NCBI Taxonomy" id="51239"/>
    <lineage>
        <taxon>Eukaryota</taxon>
        <taxon>Viridiplantae</taxon>
        <taxon>Streptophyta</taxon>
        <taxon>Embryophyta</taxon>
        <taxon>Tracheophyta</taxon>
        <taxon>Spermatophyta</taxon>
        <taxon>Magnoliopsida</taxon>
        <taxon>Liliopsida</taxon>
        <taxon>Asparagales</taxon>
        <taxon>Orchidaceae</taxon>
        <taxon>Vanilloideae</taxon>
        <taxon>Vanilleae</taxon>
        <taxon>Vanilla</taxon>
    </lineage>
</organism>
<dbReference type="OrthoDB" id="1863886at2759"/>
<comment type="function">
    <text evidence="6">Catalyzes the conversion of 7,8-dihydroneopterin into 6-hydroxymethyl-7,8-dihydropterin, a biosynthetic precursor of the vitamin tetrahydrofolate. Can use L-threo-dihydroneopterin and D-erythro-dihydroneopterin as substrates for the formation of 6-hydroxymethyldihydropterin, but it can also catalyze the epimerization of carbon 2' of dihydroneopterin and dihydromonapterin.</text>
</comment>
<dbReference type="Pfam" id="PF02152">
    <property type="entry name" value="FolB"/>
    <property type="match status" value="1"/>
</dbReference>
<dbReference type="NCBIfam" id="TIGR00526">
    <property type="entry name" value="folB_dom"/>
    <property type="match status" value="1"/>
</dbReference>
<dbReference type="EMBL" id="JADCNM010000398">
    <property type="protein sequence ID" value="KAG0447881.1"/>
    <property type="molecule type" value="Genomic_DNA"/>
</dbReference>
<evidence type="ECO:0000256" key="1">
    <source>
        <dbReference type="ARBA" id="ARBA00001353"/>
    </source>
</evidence>
<dbReference type="EC" id="4.1.2.25" evidence="8"/>
<comment type="caution">
    <text evidence="10">The sequence shown here is derived from an EMBL/GenBank/DDBJ whole genome shotgun (WGS) entry which is preliminary data.</text>
</comment>
<dbReference type="SUPFAM" id="SSF55620">
    <property type="entry name" value="Tetrahydrobiopterin biosynthesis enzymes-like"/>
    <property type="match status" value="1"/>
</dbReference>
<comment type="similarity">
    <text evidence="3 8">Belongs to the DHNA family.</text>
</comment>
<dbReference type="InterPro" id="IPR006157">
    <property type="entry name" value="FolB_dom"/>
</dbReference>
<evidence type="ECO:0000256" key="6">
    <source>
        <dbReference type="ARBA" id="ARBA00055579"/>
    </source>
</evidence>
<dbReference type="PANTHER" id="PTHR42844">
    <property type="entry name" value="DIHYDRONEOPTERIN ALDOLASE 1-RELATED"/>
    <property type="match status" value="1"/>
</dbReference>
<dbReference type="AlphaFoldDB" id="A0A835U6F8"/>
<evidence type="ECO:0000256" key="2">
    <source>
        <dbReference type="ARBA" id="ARBA00005013"/>
    </source>
</evidence>
<comment type="subunit">
    <text evidence="7">Homooctamer. Forms a hollow cylinder assembled from two ring-shaped tetramers.</text>
</comment>
<evidence type="ECO:0000256" key="3">
    <source>
        <dbReference type="ARBA" id="ARBA00005708"/>
    </source>
</evidence>
<evidence type="ECO:0000313" key="10">
    <source>
        <dbReference type="EMBL" id="KAG0447881.1"/>
    </source>
</evidence>
<evidence type="ECO:0000259" key="9">
    <source>
        <dbReference type="SMART" id="SM00905"/>
    </source>
</evidence>
<evidence type="ECO:0000313" key="11">
    <source>
        <dbReference type="Proteomes" id="UP000639772"/>
    </source>
</evidence>
<dbReference type="Gene3D" id="3.30.1130.10">
    <property type="match status" value="1"/>
</dbReference>
<evidence type="ECO:0000256" key="8">
    <source>
        <dbReference type="RuleBase" id="RU362079"/>
    </source>
</evidence>
<feature type="domain" description="Dihydroneopterin aldolase/epimerase" evidence="9">
    <location>
        <begin position="12"/>
        <end position="125"/>
    </location>
</feature>
<protein>
    <recommendedName>
        <fullName evidence="8">7,8-dihydroneopterin aldolase</fullName>
        <ecNumber evidence="8">4.1.2.25</ecNumber>
    </recommendedName>
</protein>
<comment type="catalytic activity">
    <reaction evidence="1 8">
        <text>7,8-dihydroneopterin = 6-hydroxymethyl-7,8-dihydropterin + glycolaldehyde</text>
        <dbReference type="Rhea" id="RHEA:10540"/>
        <dbReference type="ChEBI" id="CHEBI:17001"/>
        <dbReference type="ChEBI" id="CHEBI:17071"/>
        <dbReference type="ChEBI" id="CHEBI:44841"/>
        <dbReference type="EC" id="4.1.2.25"/>
    </reaction>
</comment>
<dbReference type="GO" id="GO:0005737">
    <property type="term" value="C:cytoplasm"/>
    <property type="evidence" value="ECO:0007669"/>
    <property type="project" value="TreeGrafter"/>
</dbReference>
<dbReference type="GO" id="GO:0046656">
    <property type="term" value="P:folic acid biosynthetic process"/>
    <property type="evidence" value="ECO:0007669"/>
    <property type="project" value="UniProtKB-UniRule"/>
</dbReference>
<sequence length="130" mass="14552">MGERVPLEQDKLILRGLQFHGFHGVRQEEKTLGQKFLVDIDAWLDLSTAGKTDNITDTVSYTDIYRIAKEILEGPSQNLLESMAHLIASTTLTKFPQIQSIRVKVGKPHVAVQGSIDYLGVEIIRGRKHA</sequence>
<dbReference type="FunFam" id="3.30.1130.10:FF:000003">
    <property type="entry name" value="7,8-dihydroneopterin aldolase"/>
    <property type="match status" value="1"/>
</dbReference>
<comment type="function">
    <text evidence="8">Catalyzes the conversion of 7,8-dihydroneopterin to 6-hydroxymethyl-7,8-dihydropterin.</text>
</comment>
<dbReference type="CDD" id="cd00534">
    <property type="entry name" value="DHNA_DHNTPE"/>
    <property type="match status" value="1"/>
</dbReference>
<reference evidence="10 11" key="1">
    <citation type="journal article" date="2020" name="Nat. Food">
        <title>A phased Vanilla planifolia genome enables genetic improvement of flavour and production.</title>
        <authorList>
            <person name="Hasing T."/>
            <person name="Tang H."/>
            <person name="Brym M."/>
            <person name="Khazi F."/>
            <person name="Huang T."/>
            <person name="Chambers A.H."/>
        </authorList>
    </citation>
    <scope>NUCLEOTIDE SEQUENCE [LARGE SCALE GENOMIC DNA]</scope>
    <source>
        <tissue evidence="10">Leaf</tissue>
    </source>
</reference>
<dbReference type="Proteomes" id="UP000639772">
    <property type="component" value="Unassembled WGS sequence"/>
</dbReference>
<dbReference type="GO" id="GO:0046654">
    <property type="term" value="P:tetrahydrofolate biosynthetic process"/>
    <property type="evidence" value="ECO:0007669"/>
    <property type="project" value="UniProtKB-UniRule"/>
</dbReference>
<evidence type="ECO:0000256" key="4">
    <source>
        <dbReference type="ARBA" id="ARBA00022909"/>
    </source>
</evidence>
<dbReference type="InterPro" id="IPR043133">
    <property type="entry name" value="GTP-CH-I_C/QueF"/>
</dbReference>
<dbReference type="GO" id="GO:0004150">
    <property type="term" value="F:dihydroneopterin aldolase activity"/>
    <property type="evidence" value="ECO:0007669"/>
    <property type="project" value="UniProtKB-UniRule"/>
</dbReference>
<dbReference type="UniPathway" id="UPA00077">
    <property type="reaction ID" value="UER00154"/>
</dbReference>
<evidence type="ECO:0000256" key="7">
    <source>
        <dbReference type="ARBA" id="ARBA00063311"/>
    </source>
</evidence>
<accession>A0A835U6F8</accession>
<proteinExistence type="inferred from homology"/>
<evidence type="ECO:0000256" key="5">
    <source>
        <dbReference type="ARBA" id="ARBA00023239"/>
    </source>
</evidence>
<keyword evidence="5 8" id="KW-0456">Lyase</keyword>